<comment type="caution">
    <text evidence="3">The sequence shown here is derived from an EMBL/GenBank/DDBJ whole genome shotgun (WGS) entry which is preliminary data.</text>
</comment>
<proteinExistence type="predicted"/>
<dbReference type="Proteomes" id="UP001168972">
    <property type="component" value="Unassembled WGS sequence"/>
</dbReference>
<feature type="region of interest" description="Disordered" evidence="1">
    <location>
        <begin position="1"/>
        <end position="36"/>
    </location>
</feature>
<dbReference type="EMBL" id="JAQQBR010001490">
    <property type="protein sequence ID" value="KAK0169277.1"/>
    <property type="molecule type" value="Genomic_DNA"/>
</dbReference>
<protein>
    <recommendedName>
        <fullName evidence="2">Mutator-like transposase domain-containing protein</fullName>
    </recommendedName>
</protein>
<organism evidence="3 4">
    <name type="scientific">Microctonus hyperodae</name>
    <name type="common">Parasitoid wasp</name>
    <dbReference type="NCBI Taxonomy" id="165561"/>
    <lineage>
        <taxon>Eukaryota</taxon>
        <taxon>Metazoa</taxon>
        <taxon>Ecdysozoa</taxon>
        <taxon>Arthropoda</taxon>
        <taxon>Hexapoda</taxon>
        <taxon>Insecta</taxon>
        <taxon>Pterygota</taxon>
        <taxon>Neoptera</taxon>
        <taxon>Endopterygota</taxon>
        <taxon>Hymenoptera</taxon>
        <taxon>Apocrita</taxon>
        <taxon>Ichneumonoidea</taxon>
        <taxon>Braconidae</taxon>
        <taxon>Euphorinae</taxon>
        <taxon>Microctonus</taxon>
    </lineage>
</organism>
<keyword evidence="4" id="KW-1185">Reference proteome</keyword>
<dbReference type="AlphaFoldDB" id="A0AA39FGQ9"/>
<feature type="domain" description="Mutator-like transposase" evidence="2">
    <location>
        <begin position="85"/>
        <end position="213"/>
    </location>
</feature>
<gene>
    <name evidence="3" type="ORF">PV327_011668</name>
</gene>
<dbReference type="InterPro" id="IPR049012">
    <property type="entry name" value="Mutator_transp_dom"/>
</dbReference>
<name>A0AA39FGQ9_MICHY</name>
<evidence type="ECO:0000313" key="4">
    <source>
        <dbReference type="Proteomes" id="UP001168972"/>
    </source>
</evidence>
<feature type="non-terminal residue" evidence="3">
    <location>
        <position position="219"/>
    </location>
</feature>
<reference evidence="3" key="1">
    <citation type="journal article" date="2023" name="bioRxiv">
        <title>Scaffold-level genome assemblies of two parasitoid biocontrol wasps reveal the parthenogenesis mechanism and an associated novel virus.</title>
        <authorList>
            <person name="Inwood S."/>
            <person name="Skelly J."/>
            <person name="Guhlin J."/>
            <person name="Harrop T."/>
            <person name="Goldson S."/>
            <person name="Dearden P."/>
        </authorList>
    </citation>
    <scope>NUCLEOTIDE SEQUENCE</scope>
    <source>
        <strain evidence="3">Lincoln</strain>
        <tissue evidence="3">Whole body</tissue>
    </source>
</reference>
<reference evidence="3" key="2">
    <citation type="submission" date="2023-03" db="EMBL/GenBank/DDBJ databases">
        <authorList>
            <person name="Inwood S.N."/>
            <person name="Skelly J.G."/>
            <person name="Guhlin J."/>
            <person name="Harrop T.W.R."/>
            <person name="Goldson S.G."/>
            <person name="Dearden P.K."/>
        </authorList>
    </citation>
    <scope>NUCLEOTIDE SEQUENCE</scope>
    <source>
        <strain evidence="3">Lincoln</strain>
        <tissue evidence="3">Whole body</tissue>
    </source>
</reference>
<evidence type="ECO:0000259" key="2">
    <source>
        <dbReference type="Pfam" id="PF20700"/>
    </source>
</evidence>
<evidence type="ECO:0000256" key="1">
    <source>
        <dbReference type="SAM" id="MobiDB-lite"/>
    </source>
</evidence>
<evidence type="ECO:0000313" key="3">
    <source>
        <dbReference type="EMBL" id="KAK0169277.1"/>
    </source>
</evidence>
<dbReference type="Pfam" id="PF20700">
    <property type="entry name" value="Mutator"/>
    <property type="match status" value="1"/>
</dbReference>
<accession>A0AA39FGQ9</accession>
<sequence>MEETVKETQATSIKKNYRFGGKRRSKKQYDKLIKSQRIGRNNKGRKSLSECNVSTNEVAAMGTTESTEVKAQAEGYRFMSPSHLGKSMKCTSCNIYLSFENVQNERRCGQASIFTIRCSNCLLLNNVSTGKTIEMSDGSIKFEINVRAVLGAYHTGIGHSKIRDLFATMNVPTMSQNTFKNLERYLTPIIEKITEKSYEEAVRAERQFTLDNIEKIKKY</sequence>
<feature type="compositionally biased region" description="Basic residues" evidence="1">
    <location>
        <begin position="15"/>
        <end position="26"/>
    </location>
</feature>